<accession>A0A0E9VKW9</accession>
<reference evidence="1" key="2">
    <citation type="journal article" date="2015" name="Fish Shellfish Immunol.">
        <title>Early steps in the European eel (Anguilla anguilla)-Vibrio vulnificus interaction in the gills: Role of the RtxA13 toxin.</title>
        <authorList>
            <person name="Callol A."/>
            <person name="Pajuelo D."/>
            <person name="Ebbesson L."/>
            <person name="Teles M."/>
            <person name="MacKenzie S."/>
            <person name="Amaro C."/>
        </authorList>
    </citation>
    <scope>NUCLEOTIDE SEQUENCE</scope>
</reference>
<protein>
    <submittedName>
        <fullName evidence="1">Uncharacterized protein</fullName>
    </submittedName>
</protein>
<proteinExistence type="predicted"/>
<reference evidence="1" key="1">
    <citation type="submission" date="2014-11" db="EMBL/GenBank/DDBJ databases">
        <authorList>
            <person name="Amaro Gonzalez C."/>
        </authorList>
    </citation>
    <scope>NUCLEOTIDE SEQUENCE</scope>
</reference>
<organism evidence="1">
    <name type="scientific">Anguilla anguilla</name>
    <name type="common">European freshwater eel</name>
    <name type="synonym">Muraena anguilla</name>
    <dbReference type="NCBI Taxonomy" id="7936"/>
    <lineage>
        <taxon>Eukaryota</taxon>
        <taxon>Metazoa</taxon>
        <taxon>Chordata</taxon>
        <taxon>Craniata</taxon>
        <taxon>Vertebrata</taxon>
        <taxon>Euteleostomi</taxon>
        <taxon>Actinopterygii</taxon>
        <taxon>Neopterygii</taxon>
        <taxon>Teleostei</taxon>
        <taxon>Anguilliformes</taxon>
        <taxon>Anguillidae</taxon>
        <taxon>Anguilla</taxon>
    </lineage>
</organism>
<sequence length="38" mass="4523">MIGNGYETHLLAWLTYILIPKRKILQFFFLYHILAGLD</sequence>
<evidence type="ECO:0000313" key="1">
    <source>
        <dbReference type="EMBL" id="JAH78065.1"/>
    </source>
</evidence>
<dbReference type="AlphaFoldDB" id="A0A0E9VKW9"/>
<dbReference type="EMBL" id="GBXM01030512">
    <property type="protein sequence ID" value="JAH78065.1"/>
    <property type="molecule type" value="Transcribed_RNA"/>
</dbReference>
<name>A0A0E9VKW9_ANGAN</name>